<keyword evidence="9" id="KW-0808">Transferase</keyword>
<dbReference type="PATRIC" id="fig|455.5.peg.777"/>
<evidence type="ECO:0000256" key="6">
    <source>
        <dbReference type="ARBA" id="ARBA00023239"/>
    </source>
</evidence>
<dbReference type="EMBL" id="LYOZ01000002">
    <property type="protein sequence ID" value="OCH99206.1"/>
    <property type="molecule type" value="Genomic_DNA"/>
</dbReference>
<dbReference type="AlphaFoldDB" id="A0A0W0UNC8"/>
<evidence type="ECO:0000256" key="2">
    <source>
        <dbReference type="ARBA" id="ARBA00004736"/>
    </source>
</evidence>
<dbReference type="CDD" id="cd00452">
    <property type="entry name" value="KDPG_aldolase"/>
    <property type="match status" value="1"/>
</dbReference>
<name>A0A0W0UNC8_9GAMM</name>
<sequence length="217" mass="23230">MPFANEKSGAEELFALSPVIPVIVLNQLDEALPLAKALIAGGINILEVTLRTPVALEAIRLLRKEIPEAIIGAGTVTTIQQLEACMEADAQFLISPGLTLELLQAGCKINIPYIPGASSISELMEGIQSGYTCFKFFPAEMVGGMGMLKAIYGPFPGLKFCATGGVNEKNFLDYLSLPNVECVGGSWIVPAEAIKEKKWHRITELAATAKAQANRIL</sequence>
<keyword evidence="12" id="KW-1185">Reference proteome</keyword>
<reference evidence="9 11" key="1">
    <citation type="submission" date="2015-11" db="EMBL/GenBank/DDBJ databases">
        <title>Genomic analysis of 38 Legionella species identifies large and diverse effector repertoires.</title>
        <authorList>
            <person name="Burstein D."/>
            <person name="Amaro F."/>
            <person name="Zusman T."/>
            <person name="Lifshitz Z."/>
            <person name="Cohen O."/>
            <person name="Gilbert J.A."/>
            <person name="Pupko T."/>
            <person name="Shuman H.A."/>
            <person name="Segal G."/>
        </authorList>
    </citation>
    <scope>NUCLEOTIDE SEQUENCE [LARGE SCALE GENOMIC DNA]</scope>
    <source>
        <strain evidence="9 11">JA-26-G1-E2</strain>
    </source>
</reference>
<dbReference type="EC" id="4.1.2.14" evidence="5"/>
<dbReference type="RefSeq" id="WP_058448773.1">
    <property type="nucleotide sequence ID" value="NZ_CAAAJF010000006.1"/>
</dbReference>
<dbReference type="PROSITE" id="PS00159">
    <property type="entry name" value="ALDOLASE_KDPG_KHG_1"/>
    <property type="match status" value="1"/>
</dbReference>
<dbReference type="SUPFAM" id="SSF51569">
    <property type="entry name" value="Aldolase"/>
    <property type="match status" value="1"/>
</dbReference>
<dbReference type="Pfam" id="PF01081">
    <property type="entry name" value="Aldolase"/>
    <property type="match status" value="1"/>
</dbReference>
<evidence type="ECO:0000313" key="11">
    <source>
        <dbReference type="Proteomes" id="UP000054715"/>
    </source>
</evidence>
<evidence type="ECO:0000313" key="12">
    <source>
        <dbReference type="Proteomes" id="UP000093336"/>
    </source>
</evidence>
<evidence type="ECO:0000256" key="3">
    <source>
        <dbReference type="ARBA" id="ARBA00006906"/>
    </source>
</evidence>
<dbReference type="PANTHER" id="PTHR30246:SF1">
    <property type="entry name" value="2-DEHYDRO-3-DEOXY-6-PHOSPHOGALACTONATE ALDOLASE-RELATED"/>
    <property type="match status" value="1"/>
</dbReference>
<dbReference type="NCBIfam" id="TIGR01182">
    <property type="entry name" value="eda"/>
    <property type="match status" value="1"/>
</dbReference>
<evidence type="ECO:0000256" key="1">
    <source>
        <dbReference type="ARBA" id="ARBA00000654"/>
    </source>
</evidence>
<dbReference type="Gene3D" id="3.20.20.70">
    <property type="entry name" value="Aldolase class I"/>
    <property type="match status" value="1"/>
</dbReference>
<evidence type="ECO:0000313" key="9">
    <source>
        <dbReference type="EMBL" id="KTD09379.1"/>
    </source>
</evidence>
<keyword evidence="8" id="KW-0119">Carbohydrate metabolism</keyword>
<accession>A0A0W0UNC8</accession>
<evidence type="ECO:0000256" key="7">
    <source>
        <dbReference type="ARBA" id="ARBA00023270"/>
    </source>
</evidence>
<keyword evidence="6" id="KW-0456">Lyase</keyword>
<dbReference type="PANTHER" id="PTHR30246">
    <property type="entry name" value="2-KETO-3-DEOXY-6-PHOSPHOGLUCONATE ALDOLASE"/>
    <property type="match status" value="1"/>
</dbReference>
<comment type="subunit">
    <text evidence="4">Homotrimer.</text>
</comment>
<dbReference type="PROSITE" id="PS00160">
    <property type="entry name" value="ALDOLASE_KDPG_KHG_2"/>
    <property type="match status" value="1"/>
</dbReference>
<evidence type="ECO:0000256" key="4">
    <source>
        <dbReference type="ARBA" id="ARBA00011233"/>
    </source>
</evidence>
<evidence type="ECO:0000256" key="5">
    <source>
        <dbReference type="ARBA" id="ARBA00013063"/>
    </source>
</evidence>
<comment type="catalytic activity">
    <reaction evidence="1">
        <text>2-dehydro-3-deoxy-6-phospho-D-gluconate = D-glyceraldehyde 3-phosphate + pyruvate</text>
        <dbReference type="Rhea" id="RHEA:17089"/>
        <dbReference type="ChEBI" id="CHEBI:15361"/>
        <dbReference type="ChEBI" id="CHEBI:57569"/>
        <dbReference type="ChEBI" id="CHEBI:59776"/>
        <dbReference type="EC" id="4.1.2.14"/>
    </reaction>
</comment>
<dbReference type="EMBL" id="LNYG01000012">
    <property type="protein sequence ID" value="KTD09379.1"/>
    <property type="molecule type" value="Genomic_DNA"/>
</dbReference>
<dbReference type="OrthoDB" id="9805177at2"/>
<proteinExistence type="inferred from homology"/>
<gene>
    <name evidence="9" type="primary">eda</name>
    <name evidence="10" type="ORF">A8135_08150</name>
    <name evidence="9" type="ORF">Ljam_0729</name>
</gene>
<dbReference type="Proteomes" id="UP000054715">
    <property type="component" value="Unassembled WGS sequence"/>
</dbReference>
<dbReference type="InterPro" id="IPR013785">
    <property type="entry name" value="Aldolase_TIM"/>
</dbReference>
<evidence type="ECO:0000313" key="10">
    <source>
        <dbReference type="EMBL" id="OCH99206.1"/>
    </source>
</evidence>
<dbReference type="NCBIfam" id="NF004325">
    <property type="entry name" value="PRK05718.1"/>
    <property type="match status" value="1"/>
</dbReference>
<dbReference type="GO" id="GO:0016740">
    <property type="term" value="F:transferase activity"/>
    <property type="evidence" value="ECO:0007669"/>
    <property type="project" value="UniProtKB-KW"/>
</dbReference>
<protein>
    <recommendedName>
        <fullName evidence="5">2-dehydro-3-deoxy-phosphogluconate aldolase</fullName>
        <ecNumber evidence="5">4.1.2.14</ecNumber>
    </recommendedName>
</protein>
<reference evidence="10 12" key="2">
    <citation type="submission" date="2016-05" db="EMBL/GenBank/DDBJ databases">
        <authorList>
            <person name="Prochazka B."/>
            <person name="Indra A."/>
            <person name="Hasenberger P."/>
            <person name="Blaschitz M."/>
            <person name="Wagner L."/>
            <person name="Wewalka G."/>
            <person name="Sorschag S."/>
            <person name="Schmid D."/>
            <person name="Ruppitsch W."/>
        </authorList>
    </citation>
    <scope>NUCLEOTIDE SEQUENCE [LARGE SCALE GENOMIC DNA]</scope>
    <source>
        <strain evidence="10 12">974010_12</strain>
    </source>
</reference>
<dbReference type="InterPro" id="IPR031337">
    <property type="entry name" value="KDPG/KHG_AS_1"/>
</dbReference>
<dbReference type="GO" id="GO:0008675">
    <property type="term" value="F:2-dehydro-3-deoxy-phosphogluconate aldolase activity"/>
    <property type="evidence" value="ECO:0007669"/>
    <property type="project" value="UniProtKB-EC"/>
</dbReference>
<dbReference type="STRING" id="455.Ljam_0729"/>
<dbReference type="Proteomes" id="UP000093336">
    <property type="component" value="Unassembled WGS sequence"/>
</dbReference>
<dbReference type="InterPro" id="IPR000887">
    <property type="entry name" value="Aldlse_KDPG_KHG"/>
</dbReference>
<evidence type="ECO:0000256" key="8">
    <source>
        <dbReference type="ARBA" id="ARBA00023277"/>
    </source>
</evidence>
<comment type="caution">
    <text evidence="9">The sequence shown here is derived from an EMBL/GenBank/DDBJ whole genome shotgun (WGS) entry which is preliminary data.</text>
</comment>
<comment type="similarity">
    <text evidence="3">Belongs to the KHG/KDPG aldolase family.</text>
</comment>
<dbReference type="InterPro" id="IPR031338">
    <property type="entry name" value="KDPG/KHG_AS_2"/>
</dbReference>
<comment type="pathway">
    <text evidence="2">Carbohydrate acid metabolism; 2-dehydro-3-deoxy-D-gluconate degradation; D-glyceraldehyde 3-phosphate and pyruvate from 2-dehydro-3-deoxy-D-gluconate: step 2/2.</text>
</comment>
<organism evidence="9 11">
    <name type="scientific">Legionella jamestowniensis</name>
    <dbReference type="NCBI Taxonomy" id="455"/>
    <lineage>
        <taxon>Bacteria</taxon>
        <taxon>Pseudomonadati</taxon>
        <taxon>Pseudomonadota</taxon>
        <taxon>Gammaproteobacteria</taxon>
        <taxon>Legionellales</taxon>
        <taxon>Legionellaceae</taxon>
        <taxon>Legionella</taxon>
    </lineage>
</organism>
<keyword evidence="7" id="KW-0704">Schiff base</keyword>